<dbReference type="EMBL" id="CAJNYU010000062">
    <property type="protein sequence ID" value="CAF3326908.1"/>
    <property type="molecule type" value="Genomic_DNA"/>
</dbReference>
<evidence type="ECO:0000313" key="2">
    <source>
        <dbReference type="EMBL" id="CAF3281418.1"/>
    </source>
</evidence>
<evidence type="ECO:0000313" key="11">
    <source>
        <dbReference type="Proteomes" id="UP000663851"/>
    </source>
</evidence>
<dbReference type="Proteomes" id="UP000663848">
    <property type="component" value="Unassembled WGS sequence"/>
</dbReference>
<dbReference type="InterPro" id="IPR001173">
    <property type="entry name" value="Glyco_trans_2-like"/>
</dbReference>
<reference evidence="7" key="1">
    <citation type="submission" date="2021-02" db="EMBL/GenBank/DDBJ databases">
        <authorList>
            <person name="Nowell W R."/>
        </authorList>
    </citation>
    <scope>NUCLEOTIDE SEQUENCE</scope>
</reference>
<name>A0A820MR01_9BILA</name>
<sequence length="290" mass="33266">MIAILIVHQLNYSSLWTRLGFSDAAISKTSNDHLFIIIMSSYTRANGRSPYYIKKAVKSILSQSYSNWELFVTGDKYENESEFRSLFTIIPSSKLYLYNLPKPGERGNLTGIQLWQSGGVSAMNNAIERAERHHNPCGTACNIYVTNLDDDDIWSPEHLSELLSIFIHFPSVVFAWTKGYFCHSGGNPYPSIIVPQDKVNNWLKSFGGNILHSSWAWNMKVFRGFRYRGQWDFPPNFKGPKTADYDLFEVIRAYVLAKNLHYYHSNRATIEHLVEMGNSCIKNGTLWQPD</sequence>
<dbReference type="EMBL" id="CAJNYD010004519">
    <property type="protein sequence ID" value="CAF3606785.1"/>
    <property type="molecule type" value="Genomic_DNA"/>
</dbReference>
<dbReference type="Proteomes" id="UP000663869">
    <property type="component" value="Unassembled WGS sequence"/>
</dbReference>
<dbReference type="EMBL" id="CAJOBR010001154">
    <property type="protein sequence ID" value="CAF4583334.1"/>
    <property type="molecule type" value="Genomic_DNA"/>
</dbReference>
<evidence type="ECO:0000313" key="10">
    <source>
        <dbReference type="EMBL" id="CAF4714289.1"/>
    </source>
</evidence>
<organism evidence="7 11">
    <name type="scientific">Rotaria socialis</name>
    <dbReference type="NCBI Taxonomy" id="392032"/>
    <lineage>
        <taxon>Eukaryota</taxon>
        <taxon>Metazoa</taxon>
        <taxon>Spiralia</taxon>
        <taxon>Gnathifera</taxon>
        <taxon>Rotifera</taxon>
        <taxon>Eurotatoria</taxon>
        <taxon>Bdelloidea</taxon>
        <taxon>Philodinida</taxon>
        <taxon>Philodinidae</taxon>
        <taxon>Rotaria</taxon>
    </lineage>
</organism>
<dbReference type="EMBL" id="CAJNYT010004408">
    <property type="protein sequence ID" value="CAF3661558.1"/>
    <property type="molecule type" value="Genomic_DNA"/>
</dbReference>
<dbReference type="Proteomes" id="UP000663851">
    <property type="component" value="Unassembled WGS sequence"/>
</dbReference>
<evidence type="ECO:0000313" key="5">
    <source>
        <dbReference type="EMBL" id="CAF3661558.1"/>
    </source>
</evidence>
<dbReference type="EMBL" id="CAJOBO010001415">
    <property type="protein sequence ID" value="CAF4375833.1"/>
    <property type="molecule type" value="Genomic_DNA"/>
</dbReference>
<evidence type="ECO:0000259" key="1">
    <source>
        <dbReference type="Pfam" id="PF00535"/>
    </source>
</evidence>
<dbReference type="InterPro" id="IPR029044">
    <property type="entry name" value="Nucleotide-diphossugar_trans"/>
</dbReference>
<evidence type="ECO:0000313" key="9">
    <source>
        <dbReference type="EMBL" id="CAF4583334.1"/>
    </source>
</evidence>
<dbReference type="Proteomes" id="UP000663833">
    <property type="component" value="Unassembled WGS sequence"/>
</dbReference>
<comment type="caution">
    <text evidence="7">The sequence shown here is derived from an EMBL/GenBank/DDBJ whole genome shotgun (WGS) entry which is preliminary data.</text>
</comment>
<dbReference type="Proteomes" id="UP000663825">
    <property type="component" value="Unassembled WGS sequence"/>
</dbReference>
<dbReference type="EMBL" id="CAJOBP010001295">
    <property type="protein sequence ID" value="CAF4272239.1"/>
    <property type="molecule type" value="Genomic_DNA"/>
</dbReference>
<dbReference type="Proteomes" id="UP000663862">
    <property type="component" value="Unassembled WGS sequence"/>
</dbReference>
<evidence type="ECO:0000313" key="3">
    <source>
        <dbReference type="EMBL" id="CAF3326908.1"/>
    </source>
</evidence>
<dbReference type="Pfam" id="PF00535">
    <property type="entry name" value="Glycos_transf_2"/>
    <property type="match status" value="1"/>
</dbReference>
<dbReference type="EMBL" id="CAJOBS010001296">
    <property type="protein sequence ID" value="CAF4714289.1"/>
    <property type="molecule type" value="Genomic_DNA"/>
</dbReference>
<evidence type="ECO:0000313" key="7">
    <source>
        <dbReference type="EMBL" id="CAF4375833.1"/>
    </source>
</evidence>
<dbReference type="EMBL" id="CAJOBQ010001446">
    <property type="protein sequence ID" value="CAF4488019.1"/>
    <property type="molecule type" value="Genomic_DNA"/>
</dbReference>
<evidence type="ECO:0000313" key="6">
    <source>
        <dbReference type="EMBL" id="CAF4272239.1"/>
    </source>
</evidence>
<evidence type="ECO:0000313" key="8">
    <source>
        <dbReference type="EMBL" id="CAF4488019.1"/>
    </source>
</evidence>
<accession>A0A820MR01</accession>
<evidence type="ECO:0000313" key="12">
    <source>
        <dbReference type="Proteomes" id="UP000663873"/>
    </source>
</evidence>
<protein>
    <recommendedName>
        <fullName evidence="1">Glycosyltransferase 2-like domain-containing protein</fullName>
    </recommendedName>
</protein>
<keyword evidence="12" id="KW-1185">Reference proteome</keyword>
<dbReference type="CDD" id="cd00761">
    <property type="entry name" value="Glyco_tranf_GTA_type"/>
    <property type="match status" value="1"/>
</dbReference>
<dbReference type="Proteomes" id="UP000663838">
    <property type="component" value="Unassembled WGS sequence"/>
</dbReference>
<dbReference type="EMBL" id="CAJNXB010002864">
    <property type="protein sequence ID" value="CAF3281418.1"/>
    <property type="molecule type" value="Genomic_DNA"/>
</dbReference>
<proteinExistence type="predicted"/>
<dbReference type="OrthoDB" id="9979422at2759"/>
<dbReference type="Proteomes" id="UP000663872">
    <property type="component" value="Unassembled WGS sequence"/>
</dbReference>
<evidence type="ECO:0000313" key="4">
    <source>
        <dbReference type="EMBL" id="CAF3606785.1"/>
    </source>
</evidence>
<dbReference type="SUPFAM" id="SSF53448">
    <property type="entry name" value="Nucleotide-diphospho-sugar transferases"/>
    <property type="match status" value="1"/>
</dbReference>
<dbReference type="Gene3D" id="3.90.550.10">
    <property type="entry name" value="Spore Coat Polysaccharide Biosynthesis Protein SpsA, Chain A"/>
    <property type="match status" value="1"/>
</dbReference>
<dbReference type="Proteomes" id="UP000663873">
    <property type="component" value="Unassembled WGS sequence"/>
</dbReference>
<dbReference type="AlphaFoldDB" id="A0A820MR01"/>
<gene>
    <name evidence="3" type="ORF">FME351_LOCUS2009</name>
    <name evidence="5" type="ORF">GRG538_LOCUS25785</name>
    <name evidence="7" type="ORF">HFQ381_LOCUS18381</name>
    <name evidence="4" type="ORF">LUA448_LOCUS30722</name>
    <name evidence="9" type="ORF">QYT958_LOCUS10412</name>
    <name evidence="2" type="ORF">TIS948_LOCUS16911</name>
    <name evidence="10" type="ORF">TOA249_LOCUS17856</name>
    <name evidence="8" type="ORF">TSG867_LOCUS20080</name>
    <name evidence="6" type="ORF">UJA718_LOCUS10854</name>
</gene>
<feature type="domain" description="Glycosyltransferase 2-like" evidence="1">
    <location>
        <begin position="117"/>
        <end position="201"/>
    </location>
</feature>